<dbReference type="GO" id="GO:0009378">
    <property type="term" value="F:four-way junction helicase activity"/>
    <property type="evidence" value="ECO:0007669"/>
    <property type="project" value="TreeGrafter"/>
</dbReference>
<keyword evidence="3" id="KW-0067">ATP-binding</keyword>
<evidence type="ECO:0000256" key="5">
    <source>
        <dbReference type="ARBA" id="ARBA00034808"/>
    </source>
</evidence>
<feature type="non-terminal residue" evidence="8">
    <location>
        <position position="1"/>
    </location>
</feature>
<evidence type="ECO:0000313" key="8">
    <source>
        <dbReference type="EMBL" id="KAF9538177.1"/>
    </source>
</evidence>
<evidence type="ECO:0000259" key="7">
    <source>
        <dbReference type="PROSITE" id="PS51194"/>
    </source>
</evidence>
<dbReference type="EC" id="5.6.2.4" evidence="5"/>
<comment type="caution">
    <text evidence="8">The sequence shown here is derived from an EMBL/GenBank/DDBJ whole genome shotgun (WGS) entry which is preliminary data.</text>
</comment>
<dbReference type="Pfam" id="PF00270">
    <property type="entry name" value="DEAD"/>
    <property type="match status" value="1"/>
</dbReference>
<dbReference type="InterPro" id="IPR014001">
    <property type="entry name" value="Helicase_ATP-bd"/>
</dbReference>
<feature type="domain" description="Helicase ATP-binding" evidence="6">
    <location>
        <begin position="56"/>
        <end position="155"/>
    </location>
</feature>
<protein>
    <recommendedName>
        <fullName evidence="5">DNA 3'-5' helicase</fullName>
        <ecNumber evidence="5">5.6.2.4</ecNumber>
    </recommendedName>
</protein>
<sequence length="390" mass="44587">MLGPEPNSLPLLRDNPFVENSDVDSLDDEDMNTYDFNEPFDDAGSCLSDDVAQQCKEVLNGVYRAVFMTPEIIFSANQLEALWDMDNWKKRLMAIVIDEAHCINTWGKDFRQDYDRIGDLRARVLPTVAFIAVSATLPEEVLGDVEKSLHFRNVKIINVGNDRPNIRYEVLHWEHSNSEKDGYKDLEFVLDMKKTIVYFDNLNETDSAYRYLQQKAGSYRHKVALFHAKMSSEHNERAMAKFRAGDVMVLLATEAAGMGCDVRDVARVKRKHANKDIDFFIKTTGCRRAVLDEKFGNTSEPNKNCCDNCHPTKGTIRSKEITFVEVSAKPLTANRSATRTTEQKEQAKDIILAWRERMHEEIYAELSLLTVNPGTLCCPKTQIFSRLIRL</sequence>
<dbReference type="PROSITE" id="PS51192">
    <property type="entry name" value="HELICASE_ATP_BIND_1"/>
    <property type="match status" value="1"/>
</dbReference>
<evidence type="ECO:0000313" key="9">
    <source>
        <dbReference type="Proteomes" id="UP000723463"/>
    </source>
</evidence>
<dbReference type="GO" id="GO:0005524">
    <property type="term" value="F:ATP binding"/>
    <property type="evidence" value="ECO:0007669"/>
    <property type="project" value="UniProtKB-KW"/>
</dbReference>
<proteinExistence type="inferred from homology"/>
<dbReference type="Gene3D" id="1.10.10.10">
    <property type="entry name" value="Winged helix-like DNA-binding domain superfamily/Winged helix DNA-binding domain"/>
    <property type="match status" value="1"/>
</dbReference>
<dbReference type="InterPro" id="IPR027417">
    <property type="entry name" value="P-loop_NTPase"/>
</dbReference>
<dbReference type="GO" id="GO:0005654">
    <property type="term" value="C:nucleoplasm"/>
    <property type="evidence" value="ECO:0007669"/>
    <property type="project" value="TreeGrafter"/>
</dbReference>
<evidence type="ECO:0000256" key="2">
    <source>
        <dbReference type="ARBA" id="ARBA00022741"/>
    </source>
</evidence>
<dbReference type="GO" id="GO:0005694">
    <property type="term" value="C:chromosome"/>
    <property type="evidence" value="ECO:0007669"/>
    <property type="project" value="TreeGrafter"/>
</dbReference>
<dbReference type="GO" id="GO:0003676">
    <property type="term" value="F:nucleic acid binding"/>
    <property type="evidence" value="ECO:0007669"/>
    <property type="project" value="InterPro"/>
</dbReference>
<evidence type="ECO:0000256" key="3">
    <source>
        <dbReference type="ARBA" id="ARBA00022840"/>
    </source>
</evidence>
<dbReference type="Proteomes" id="UP000723463">
    <property type="component" value="Unassembled WGS sequence"/>
</dbReference>
<dbReference type="InterPro" id="IPR036388">
    <property type="entry name" value="WH-like_DNA-bd_sf"/>
</dbReference>
<dbReference type="PANTHER" id="PTHR13710:SF157">
    <property type="entry name" value="DNA HELICASE"/>
    <property type="match status" value="1"/>
</dbReference>
<feature type="domain" description="Helicase C-terminal" evidence="7">
    <location>
        <begin position="185"/>
        <end position="374"/>
    </location>
</feature>
<name>A0A9P6EZ33_9FUNG</name>
<dbReference type="PROSITE" id="PS51194">
    <property type="entry name" value="HELICASE_CTER"/>
    <property type="match status" value="1"/>
</dbReference>
<keyword evidence="9" id="KW-1185">Reference proteome</keyword>
<evidence type="ECO:0000256" key="4">
    <source>
        <dbReference type="ARBA" id="ARBA00034617"/>
    </source>
</evidence>
<dbReference type="Pfam" id="PF00271">
    <property type="entry name" value="Helicase_C"/>
    <property type="match status" value="1"/>
</dbReference>
<dbReference type="AlphaFoldDB" id="A0A9P6EZ33"/>
<dbReference type="GO" id="GO:0005737">
    <property type="term" value="C:cytoplasm"/>
    <property type="evidence" value="ECO:0007669"/>
    <property type="project" value="TreeGrafter"/>
</dbReference>
<accession>A0A9P6EZ33</accession>
<dbReference type="GO" id="GO:0043138">
    <property type="term" value="F:3'-5' DNA helicase activity"/>
    <property type="evidence" value="ECO:0007669"/>
    <property type="project" value="UniProtKB-EC"/>
</dbReference>
<keyword evidence="2" id="KW-0547">Nucleotide-binding</keyword>
<dbReference type="Gene3D" id="3.40.50.300">
    <property type="entry name" value="P-loop containing nucleotide triphosphate hydrolases"/>
    <property type="match status" value="2"/>
</dbReference>
<comment type="similarity">
    <text evidence="1">Belongs to the helicase family. RecQ subfamily.</text>
</comment>
<reference evidence="8" key="1">
    <citation type="journal article" date="2020" name="Fungal Divers.">
        <title>Resolving the Mortierellaceae phylogeny through synthesis of multi-gene phylogenetics and phylogenomics.</title>
        <authorList>
            <person name="Vandepol N."/>
            <person name="Liber J."/>
            <person name="Desiro A."/>
            <person name="Na H."/>
            <person name="Kennedy M."/>
            <person name="Barry K."/>
            <person name="Grigoriev I.V."/>
            <person name="Miller A.N."/>
            <person name="O'Donnell K."/>
            <person name="Stajich J.E."/>
            <person name="Bonito G."/>
        </authorList>
    </citation>
    <scope>NUCLEOTIDE SEQUENCE</scope>
    <source>
        <strain evidence="8">NRRL 2591</strain>
    </source>
</reference>
<dbReference type="PANTHER" id="PTHR13710">
    <property type="entry name" value="DNA HELICASE RECQ FAMILY MEMBER"/>
    <property type="match status" value="1"/>
</dbReference>
<dbReference type="GO" id="GO:0000724">
    <property type="term" value="P:double-strand break repair via homologous recombination"/>
    <property type="evidence" value="ECO:0007669"/>
    <property type="project" value="TreeGrafter"/>
</dbReference>
<dbReference type="InterPro" id="IPR011545">
    <property type="entry name" value="DEAD/DEAH_box_helicase_dom"/>
</dbReference>
<dbReference type="SUPFAM" id="SSF52540">
    <property type="entry name" value="P-loop containing nucleoside triphosphate hydrolases"/>
    <property type="match status" value="1"/>
</dbReference>
<gene>
    <name evidence="8" type="ORF">EC957_007111</name>
</gene>
<dbReference type="EMBL" id="JAAAXW010000327">
    <property type="protein sequence ID" value="KAF9538177.1"/>
    <property type="molecule type" value="Genomic_DNA"/>
</dbReference>
<dbReference type="GO" id="GO:0000723">
    <property type="term" value="P:telomere maintenance"/>
    <property type="evidence" value="ECO:0007669"/>
    <property type="project" value="TreeGrafter"/>
</dbReference>
<evidence type="ECO:0000256" key="1">
    <source>
        <dbReference type="ARBA" id="ARBA00005446"/>
    </source>
</evidence>
<dbReference type="InterPro" id="IPR001650">
    <property type="entry name" value="Helicase_C-like"/>
</dbReference>
<organism evidence="8 9">
    <name type="scientific">Mortierella hygrophila</name>
    <dbReference type="NCBI Taxonomy" id="979708"/>
    <lineage>
        <taxon>Eukaryota</taxon>
        <taxon>Fungi</taxon>
        <taxon>Fungi incertae sedis</taxon>
        <taxon>Mucoromycota</taxon>
        <taxon>Mortierellomycotina</taxon>
        <taxon>Mortierellomycetes</taxon>
        <taxon>Mortierellales</taxon>
        <taxon>Mortierellaceae</taxon>
        <taxon>Mortierella</taxon>
    </lineage>
</organism>
<comment type="catalytic activity">
    <reaction evidence="4">
        <text>Couples ATP hydrolysis with the unwinding of duplex DNA by translocating in the 3'-5' direction.</text>
        <dbReference type="EC" id="5.6.2.4"/>
    </reaction>
</comment>
<evidence type="ECO:0000259" key="6">
    <source>
        <dbReference type="PROSITE" id="PS51192"/>
    </source>
</evidence>